<feature type="transmembrane region" description="Helical" evidence="1">
    <location>
        <begin position="304"/>
        <end position="322"/>
    </location>
</feature>
<keyword evidence="1" id="KW-0812">Transmembrane</keyword>
<feature type="transmembrane region" description="Helical" evidence="1">
    <location>
        <begin position="190"/>
        <end position="210"/>
    </location>
</feature>
<dbReference type="OrthoDB" id="2325472at2759"/>
<feature type="transmembrane region" description="Helical" evidence="1">
    <location>
        <begin position="158"/>
        <end position="178"/>
    </location>
</feature>
<evidence type="ECO:0000313" key="3">
    <source>
        <dbReference type="EMBL" id="CAB5312071.1"/>
    </source>
</evidence>
<evidence type="ECO:0000256" key="1">
    <source>
        <dbReference type="SAM" id="Phobius"/>
    </source>
</evidence>
<feature type="chain" id="PRO_5036811265" evidence="2">
    <location>
        <begin position="23"/>
        <end position="367"/>
    </location>
</feature>
<proteinExistence type="predicted"/>
<keyword evidence="1" id="KW-0472">Membrane</keyword>
<keyword evidence="2" id="KW-0732">Signal</keyword>
<dbReference type="EMBL" id="CAGKOT010000002">
    <property type="protein sequence ID" value="CAB5312071.1"/>
    <property type="molecule type" value="Genomic_DNA"/>
</dbReference>
<reference evidence="3" key="1">
    <citation type="submission" date="2020-05" db="EMBL/GenBank/DDBJ databases">
        <authorList>
            <person name="Rincon C."/>
            <person name="Sanders R I."/>
            <person name="Robbins C."/>
            <person name="Chaturvedi A."/>
        </authorList>
    </citation>
    <scope>NUCLEOTIDE SEQUENCE</scope>
    <source>
        <strain evidence="3">CHB12</strain>
    </source>
</reference>
<protein>
    <submittedName>
        <fullName evidence="3">Uncharacterized protein</fullName>
    </submittedName>
</protein>
<dbReference type="Proteomes" id="UP000684084">
    <property type="component" value="Unassembled WGS sequence"/>
</dbReference>
<sequence length="367" mass="41636">MIPKLSLIPFLLLLLLIEITNSQIPTVLTPGSGNNEPGDTSATILLTPNGTKNYLKNKKTYVNDMSNEISMALSIEKSRIFISYDRYQYKKNTSEDQILLLVNIKGTKGPDQPSSFMLRRNLNNSITYKDISLGLHTRDLDSTYGAPENPHLWVICRYALIGVVSGLSFLLSIWFFAANNFPKGKNFSTIIFYPLILVDFVLDIIVLRDHGSDLKWFYICGWVFLLVPIFFNIITSWYLVYYQLNSSKDAENWWKDYPIVALGFVLLSLIDLEALNVVTSRCGGSEALNAKFTGGGKKRVDRSIIIIAFIEDVPQLIIYVLYQRYTVIPATIPILVLSSACIVLLFKICYRGISRELNVLQKHLMTF</sequence>
<evidence type="ECO:0000256" key="2">
    <source>
        <dbReference type="SAM" id="SignalP"/>
    </source>
</evidence>
<feature type="transmembrane region" description="Helical" evidence="1">
    <location>
        <begin position="216"/>
        <end position="240"/>
    </location>
</feature>
<feature type="transmembrane region" description="Helical" evidence="1">
    <location>
        <begin position="328"/>
        <end position="346"/>
    </location>
</feature>
<dbReference type="VEuPathDB" id="FungiDB:RhiirFUN_004300"/>
<accession>A0A916E012</accession>
<organism evidence="3 4">
    <name type="scientific">Rhizophagus irregularis</name>
    <dbReference type="NCBI Taxonomy" id="588596"/>
    <lineage>
        <taxon>Eukaryota</taxon>
        <taxon>Fungi</taxon>
        <taxon>Fungi incertae sedis</taxon>
        <taxon>Mucoromycota</taxon>
        <taxon>Glomeromycotina</taxon>
        <taxon>Glomeromycetes</taxon>
        <taxon>Glomerales</taxon>
        <taxon>Glomeraceae</taxon>
        <taxon>Rhizophagus</taxon>
    </lineage>
</organism>
<name>A0A916E012_9GLOM</name>
<evidence type="ECO:0000313" key="4">
    <source>
        <dbReference type="Proteomes" id="UP000684084"/>
    </source>
</evidence>
<keyword evidence="1" id="KW-1133">Transmembrane helix</keyword>
<gene>
    <name evidence="3" type="ORF">CHRIB12_LOCUS1619</name>
</gene>
<feature type="signal peptide" evidence="2">
    <location>
        <begin position="1"/>
        <end position="22"/>
    </location>
</feature>
<comment type="caution">
    <text evidence="3">The sequence shown here is derived from an EMBL/GenBank/DDBJ whole genome shotgun (WGS) entry which is preliminary data.</text>
</comment>
<dbReference type="AlphaFoldDB" id="A0A916E012"/>